<comment type="caution">
    <text evidence="1">The sequence shown here is derived from an EMBL/GenBank/DDBJ whole genome shotgun (WGS) entry which is preliminary data.</text>
</comment>
<protein>
    <submittedName>
        <fullName evidence="1">Uncharacterized protein</fullName>
    </submittedName>
</protein>
<dbReference type="EMBL" id="CAMAPF010001041">
    <property type="protein sequence ID" value="CAH9142429.1"/>
    <property type="molecule type" value="Genomic_DNA"/>
</dbReference>
<organism evidence="1 2">
    <name type="scientific">Cuscuta epithymum</name>
    <dbReference type="NCBI Taxonomy" id="186058"/>
    <lineage>
        <taxon>Eukaryota</taxon>
        <taxon>Viridiplantae</taxon>
        <taxon>Streptophyta</taxon>
        <taxon>Embryophyta</taxon>
        <taxon>Tracheophyta</taxon>
        <taxon>Spermatophyta</taxon>
        <taxon>Magnoliopsida</taxon>
        <taxon>eudicotyledons</taxon>
        <taxon>Gunneridae</taxon>
        <taxon>Pentapetalae</taxon>
        <taxon>asterids</taxon>
        <taxon>lamiids</taxon>
        <taxon>Solanales</taxon>
        <taxon>Convolvulaceae</taxon>
        <taxon>Cuscuteae</taxon>
        <taxon>Cuscuta</taxon>
        <taxon>Cuscuta subgen. Cuscuta</taxon>
    </lineage>
</organism>
<gene>
    <name evidence="1" type="ORF">CEPIT_LOCUS39896</name>
</gene>
<keyword evidence="2" id="KW-1185">Reference proteome</keyword>
<evidence type="ECO:0000313" key="2">
    <source>
        <dbReference type="Proteomes" id="UP001152523"/>
    </source>
</evidence>
<dbReference type="AlphaFoldDB" id="A0AAV0G4D9"/>
<accession>A0AAV0G4D9</accession>
<name>A0AAV0G4D9_9ASTE</name>
<sequence>MPPPYSSWEPPLTQPASSTSYVLLTSRIRVNAPSNTLSCTTCKLPTTVRSSGPSTYQNCFA</sequence>
<dbReference type="Proteomes" id="UP001152523">
    <property type="component" value="Unassembled WGS sequence"/>
</dbReference>
<reference evidence="1" key="1">
    <citation type="submission" date="2022-07" db="EMBL/GenBank/DDBJ databases">
        <authorList>
            <person name="Macas J."/>
            <person name="Novak P."/>
            <person name="Neumann P."/>
        </authorList>
    </citation>
    <scope>NUCLEOTIDE SEQUENCE</scope>
</reference>
<evidence type="ECO:0000313" key="1">
    <source>
        <dbReference type="EMBL" id="CAH9142429.1"/>
    </source>
</evidence>
<proteinExistence type="predicted"/>